<dbReference type="Pfam" id="PF03749">
    <property type="entry name" value="SfsA"/>
    <property type="match status" value="1"/>
</dbReference>
<gene>
    <name evidence="1 5" type="primary">sfsA</name>
    <name evidence="5" type="ORF">Q5761_06655</name>
</gene>
<feature type="region of interest" description="Disordered" evidence="2">
    <location>
        <begin position="289"/>
        <end position="312"/>
    </location>
</feature>
<evidence type="ECO:0000313" key="6">
    <source>
        <dbReference type="Proteomes" id="UP001304683"/>
    </source>
</evidence>
<dbReference type="EMBL" id="CP132508">
    <property type="protein sequence ID" value="WPD18072.1"/>
    <property type="molecule type" value="Genomic_DNA"/>
</dbReference>
<dbReference type="Gene3D" id="2.40.50.580">
    <property type="match status" value="1"/>
</dbReference>
<feature type="region of interest" description="Disordered" evidence="2">
    <location>
        <begin position="48"/>
        <end position="84"/>
    </location>
</feature>
<dbReference type="Pfam" id="PF17746">
    <property type="entry name" value="SfsA_N"/>
    <property type="match status" value="1"/>
</dbReference>
<evidence type="ECO:0000259" key="4">
    <source>
        <dbReference type="Pfam" id="PF17746"/>
    </source>
</evidence>
<dbReference type="RefSeq" id="WP_243123321.1">
    <property type="nucleotide sequence ID" value="NZ_CP132508.1"/>
</dbReference>
<dbReference type="InterPro" id="IPR040452">
    <property type="entry name" value="SfsA_C"/>
</dbReference>
<dbReference type="PANTHER" id="PTHR30545:SF2">
    <property type="entry name" value="SUGAR FERMENTATION STIMULATION PROTEIN A"/>
    <property type="match status" value="1"/>
</dbReference>
<comment type="similarity">
    <text evidence="1">Belongs to the SfsA family.</text>
</comment>
<evidence type="ECO:0000256" key="2">
    <source>
        <dbReference type="SAM" id="MobiDB-lite"/>
    </source>
</evidence>
<protein>
    <recommendedName>
        <fullName evidence="1">Sugar fermentation stimulation protein homolog</fullName>
    </recommendedName>
</protein>
<dbReference type="InterPro" id="IPR041465">
    <property type="entry name" value="SfsA_N"/>
</dbReference>
<keyword evidence="6" id="KW-1185">Reference proteome</keyword>
<reference evidence="5 6" key="1">
    <citation type="submission" date="2023-08" db="EMBL/GenBank/DDBJ databases">
        <title>Genome sequence of Thermaerobacter compostii strain Ins1, a spore-forming filamentous bacterium isolated from a deep geothermal reservoir.</title>
        <authorList>
            <person name="Bregnard D."/>
            <person name="Gonzalez D."/>
            <person name="Junier P."/>
        </authorList>
    </citation>
    <scope>NUCLEOTIDE SEQUENCE [LARGE SCALE GENOMIC DNA]</scope>
    <source>
        <strain evidence="5 6">Ins1</strain>
    </source>
</reference>
<dbReference type="CDD" id="cd22359">
    <property type="entry name" value="SfsA-like_bacterial"/>
    <property type="match status" value="1"/>
</dbReference>
<sequence>MTGGQPGVSASSPPAPVTVAWPQPLVPVIVLGRLNRFAVAALPEAEVPDRAPAPVPPAGGTGAPAASEAVGGRDGADRDRPLRLHLPNSGRMAELLAPGTRGLARLAAGDPHRRTAGELLLVAYRGRWVSVDARMPNRLFLAALRARALPPFAAYRRWQAEVPWGRGRLDFRLEDADPPAPPCLVETKSCNLVEGGTALFPDAPTARGSRHLDAMAAAVRQGWRAAVVWFVQRDDAVRLAPHSTADPAFAAALARARAAGVEAYAYRCRVTPAAIAVLDAIPVLTAPVVQGDPSPSASPGAAMRSERRSSLR</sequence>
<organism evidence="5 6">
    <name type="scientific">Thermaerobacter composti</name>
    <dbReference type="NCBI Taxonomy" id="554949"/>
    <lineage>
        <taxon>Bacteria</taxon>
        <taxon>Bacillati</taxon>
        <taxon>Bacillota</taxon>
        <taxon>Clostridia</taxon>
        <taxon>Eubacteriales</taxon>
        <taxon>Clostridiales Family XVII. Incertae Sedis</taxon>
        <taxon>Thermaerobacter</taxon>
    </lineage>
</organism>
<dbReference type="Proteomes" id="UP001304683">
    <property type="component" value="Chromosome"/>
</dbReference>
<accession>A0ABZ0QKQ6</accession>
<evidence type="ECO:0000313" key="5">
    <source>
        <dbReference type="EMBL" id="WPD18072.1"/>
    </source>
</evidence>
<dbReference type="InterPro" id="IPR005224">
    <property type="entry name" value="SfsA"/>
</dbReference>
<evidence type="ECO:0000256" key="1">
    <source>
        <dbReference type="HAMAP-Rule" id="MF_00095"/>
    </source>
</evidence>
<evidence type="ECO:0000259" key="3">
    <source>
        <dbReference type="Pfam" id="PF03749"/>
    </source>
</evidence>
<proteinExistence type="inferred from homology"/>
<feature type="domain" description="Sugar fermentation stimulation protein C-terminal" evidence="3">
    <location>
        <begin position="135"/>
        <end position="272"/>
    </location>
</feature>
<feature type="domain" description="SfsA N-terminal OB" evidence="4">
    <location>
        <begin position="83"/>
        <end position="131"/>
    </location>
</feature>
<dbReference type="Gene3D" id="3.40.1350.60">
    <property type="match status" value="1"/>
</dbReference>
<dbReference type="PANTHER" id="PTHR30545">
    <property type="entry name" value="SUGAR FERMENTATION STIMULATION PROTEIN A"/>
    <property type="match status" value="1"/>
</dbReference>
<name>A0ABZ0QKQ6_9FIRM</name>
<dbReference type="HAMAP" id="MF_00095">
    <property type="entry name" value="SfsA"/>
    <property type="match status" value="1"/>
</dbReference>
<dbReference type="NCBIfam" id="TIGR00230">
    <property type="entry name" value="sfsA"/>
    <property type="match status" value="1"/>
</dbReference>